<dbReference type="Proteomes" id="UP000009168">
    <property type="component" value="Unassembled WGS sequence"/>
</dbReference>
<dbReference type="HOGENOM" id="CLU_245364_0_0_1"/>
<dbReference type="RefSeq" id="XP_001014467.1">
    <property type="nucleotide sequence ID" value="XM_001014467.1"/>
</dbReference>
<feature type="compositionally biased region" description="Low complexity" evidence="1">
    <location>
        <begin position="168"/>
        <end position="195"/>
    </location>
</feature>
<name>I7M146_TETTS</name>
<dbReference type="GeneID" id="7826913"/>
<dbReference type="OrthoDB" id="294878at2759"/>
<evidence type="ECO:0000313" key="3">
    <source>
        <dbReference type="Proteomes" id="UP000009168"/>
    </source>
</evidence>
<dbReference type="EMBL" id="GG662717">
    <property type="protein sequence ID" value="EAR94222.1"/>
    <property type="molecule type" value="Genomic_DNA"/>
</dbReference>
<organism evidence="2 3">
    <name type="scientific">Tetrahymena thermophila (strain SB210)</name>
    <dbReference type="NCBI Taxonomy" id="312017"/>
    <lineage>
        <taxon>Eukaryota</taxon>
        <taxon>Sar</taxon>
        <taxon>Alveolata</taxon>
        <taxon>Ciliophora</taxon>
        <taxon>Intramacronucleata</taxon>
        <taxon>Oligohymenophorea</taxon>
        <taxon>Hymenostomatida</taxon>
        <taxon>Tetrahymenina</taxon>
        <taxon>Tetrahymenidae</taxon>
        <taxon>Tetrahymena</taxon>
    </lineage>
</organism>
<feature type="compositionally biased region" description="Polar residues" evidence="1">
    <location>
        <begin position="947"/>
        <end position="961"/>
    </location>
</feature>
<feature type="compositionally biased region" description="Basic and acidic residues" evidence="1">
    <location>
        <begin position="1027"/>
        <end position="1044"/>
    </location>
</feature>
<dbReference type="KEGG" id="tet:TTHERM_00522890"/>
<keyword evidence="3" id="KW-1185">Reference proteome</keyword>
<feature type="region of interest" description="Disordered" evidence="1">
    <location>
        <begin position="940"/>
        <end position="961"/>
    </location>
</feature>
<feature type="compositionally biased region" description="Low complexity" evidence="1">
    <location>
        <begin position="1016"/>
        <end position="1026"/>
    </location>
</feature>
<feature type="compositionally biased region" description="Polar residues" evidence="1">
    <location>
        <begin position="196"/>
        <end position="214"/>
    </location>
</feature>
<feature type="compositionally biased region" description="Low complexity" evidence="1">
    <location>
        <begin position="1047"/>
        <end position="1072"/>
    </location>
</feature>
<feature type="region of interest" description="Disordered" evidence="1">
    <location>
        <begin position="765"/>
        <end position="789"/>
    </location>
</feature>
<feature type="region of interest" description="Disordered" evidence="1">
    <location>
        <begin position="168"/>
        <end position="214"/>
    </location>
</feature>
<accession>I7M146</accession>
<dbReference type="eggNOG" id="ENOG502SZCG">
    <property type="taxonomic scope" value="Eukaryota"/>
</dbReference>
<protein>
    <submittedName>
        <fullName evidence="2">Uncharacterized protein</fullName>
    </submittedName>
</protein>
<feature type="region of interest" description="Disordered" evidence="1">
    <location>
        <begin position="1011"/>
        <end position="1072"/>
    </location>
</feature>
<reference evidence="3" key="1">
    <citation type="journal article" date="2006" name="PLoS Biol.">
        <title>Macronuclear genome sequence of the ciliate Tetrahymena thermophila, a model eukaryote.</title>
        <authorList>
            <person name="Eisen J.A."/>
            <person name="Coyne R.S."/>
            <person name="Wu M."/>
            <person name="Wu D."/>
            <person name="Thiagarajan M."/>
            <person name="Wortman J.R."/>
            <person name="Badger J.H."/>
            <person name="Ren Q."/>
            <person name="Amedeo P."/>
            <person name="Jones K.M."/>
            <person name="Tallon L.J."/>
            <person name="Delcher A.L."/>
            <person name="Salzberg S.L."/>
            <person name="Silva J.C."/>
            <person name="Haas B.J."/>
            <person name="Majoros W.H."/>
            <person name="Farzad M."/>
            <person name="Carlton J.M."/>
            <person name="Smith R.K. Jr."/>
            <person name="Garg J."/>
            <person name="Pearlman R.E."/>
            <person name="Karrer K.M."/>
            <person name="Sun L."/>
            <person name="Manning G."/>
            <person name="Elde N.C."/>
            <person name="Turkewitz A.P."/>
            <person name="Asai D.J."/>
            <person name="Wilkes D.E."/>
            <person name="Wang Y."/>
            <person name="Cai H."/>
            <person name="Collins K."/>
            <person name="Stewart B.A."/>
            <person name="Lee S.R."/>
            <person name="Wilamowska K."/>
            <person name="Weinberg Z."/>
            <person name="Ruzzo W.L."/>
            <person name="Wloga D."/>
            <person name="Gaertig J."/>
            <person name="Frankel J."/>
            <person name="Tsao C.-C."/>
            <person name="Gorovsky M.A."/>
            <person name="Keeling P.J."/>
            <person name="Waller R.F."/>
            <person name="Patron N.J."/>
            <person name="Cherry J.M."/>
            <person name="Stover N.A."/>
            <person name="Krieger C.J."/>
            <person name="del Toro C."/>
            <person name="Ryder H.F."/>
            <person name="Williamson S.C."/>
            <person name="Barbeau R.A."/>
            <person name="Hamilton E.P."/>
            <person name="Orias E."/>
        </authorList>
    </citation>
    <scope>NUCLEOTIDE SEQUENCE [LARGE SCALE GENOMIC DNA]</scope>
    <source>
        <strain evidence="3">SB210</strain>
    </source>
</reference>
<dbReference type="InParanoid" id="I7M146"/>
<evidence type="ECO:0000256" key="1">
    <source>
        <dbReference type="SAM" id="MobiDB-lite"/>
    </source>
</evidence>
<feature type="region of interest" description="Disordered" evidence="1">
    <location>
        <begin position="1249"/>
        <end position="1271"/>
    </location>
</feature>
<feature type="region of interest" description="Disordered" evidence="1">
    <location>
        <begin position="333"/>
        <end position="391"/>
    </location>
</feature>
<feature type="region of interest" description="Disordered" evidence="1">
    <location>
        <begin position="1332"/>
        <end position="1356"/>
    </location>
</feature>
<gene>
    <name evidence="2" type="ORF">TTHERM_00522890</name>
</gene>
<proteinExistence type="predicted"/>
<sequence>MDEIYQLVRIRISKVHELNKVLSTQNEQLKVEDIRKAKEDEKFRTEKENWILNVLKALKDYTFEQKQILCEKSLDIMKLIWPEFQLKSTLQYDEDFNKRFLDIYLKIFTEFFSPFEQAYEFRLTLRQVARSNNISIVPDMLKYLVEFSRDYFKKFMIYLSIQRNKQTGSNQQGGIQQTQNSQNNNQNSINNQNNTYQPTKQNQRSKSQIPCTNYSDNQHSSLKIQLSKVGAVIQNNINETENKISQLSSKAESYDNNNNIILKKKSISLTKQNEDIKLIGNILKQFNDDQAQQQIPKTDLIYAKEEEQQKENELSCKNSVKDNYIDFKEIQNSKQVNNENENKRRKSLLAKQVQQQASSPLKLIQNKKSIPTEGPFQDEKISPRQTPMNISNARSPLRQRLNNQGNPSTQQVQSNLIYNPSIKKSDLSVFPSTLQISWFVSKEKEMKITKQTNVNSVISDIDFSNIQTFNEKMKRAKGVDDIKLVYIQIYEQSKQRNLYINSTVQNYNDKYRNKFPKKIKQVNEERDKEDRELYANTIYQSSIFQQYFFSQNEDLLNFQKKGDLGNFSQVATQKMFIVKSAATKNRKYNSQVLTPPPSYIQNSTLYMNSSQKTNNSINVNNQITNQQQISNNATPLQQASQSINSQQNQILNNNIYNNSNVSKPKTVSCLNQVQTYSSTVQQQQRAFSPSKYHKIDHTNLQNKLKIIRLTNSRCNSALMRPKISQNNQNLETNNLVPIETLNNFEEKQTEIIPNSCHEIKISQRNCDQSTTDQSQTLRQKSNSVLHTNKQSTDIQQSFLGDTILQTQQSRNDYCIQGTDFIIKTQSFQELDDEVDDKKFNEENSVMEASFCQQNTNSKQNSTKKIGNVINIQDENEQGQIYVTNKTPNSDNNFKNQSESVIKQKLDKFLDQDLDYDESPQSPTSESAACYFVFSKKKKKSSKKVNDQDTGQNKRAQSQQSQVVTTILKEFNSSPQQNHLKMNKTQKISFKYQNSFQSVNQAYPIIRDFDQMNSKGQQAQQQQLQAQEKIEESEQNKQNQKRESAEVSSCSSTNSQNNQNLQQQNQKNNNKYQMSQTQANNLNGNNFNYNEIFVAQQQNQSNRLPQINQSNNNISKLNYFQQNGNEIKILQQNEEEIQKSRMRNYQNQPYIKKTQDYSNMLANNPNQNLQKEYSLVNNQFSNNNITNSQFSSQLQQLTYQSNKNGLYNNINYQYQQPEDQMKINYPQNLNVMTDKFKNLLLQKINKIKGEKQQQATEQNGNNQNGVMGGTNGIPLKILQQTQMQNSILQQPQNAQAFSVSQSKILQKYPNNINQQNTNSISSTQPSRINNFSQQQAIQNQDNSKSRPPSNNQLDSDMKQLNQISNTVPIRKTKNISFSVDNQGQTFMQNNQNKVNNQKIAQQINTINSNNVNQLITNQEQIQQLVIQPKNSSKDIFISTQSRQKYQQNSFSNTSKKMNPQKNYSAIQNQQTIQAVQQLVMNVNFTNNTQNTQLKAGQNALQNLIGQSNMNIQKTNNCFNMKLLKVQGNTINNDKKQEGLVEKGFKSIQQDINKQFTTSLVTQLQPFFQQHLIQQQK</sequence>
<evidence type="ECO:0000313" key="2">
    <source>
        <dbReference type="EMBL" id="EAR94222.1"/>
    </source>
</evidence>
<dbReference type="OMA" id="ENWILNI"/>